<dbReference type="Pfam" id="PF12706">
    <property type="entry name" value="Lactamase_B_2"/>
    <property type="match status" value="1"/>
</dbReference>
<evidence type="ECO:0000313" key="4">
    <source>
        <dbReference type="Proteomes" id="UP001589773"/>
    </source>
</evidence>
<dbReference type="InterPro" id="IPR001279">
    <property type="entry name" value="Metallo-B-lactamas"/>
</dbReference>
<evidence type="ECO:0000259" key="2">
    <source>
        <dbReference type="Pfam" id="PF12706"/>
    </source>
</evidence>
<dbReference type="PANTHER" id="PTHR15032">
    <property type="entry name" value="N-ACYL-PHOSPHATIDYLETHANOLAMINE-HYDROLYZING PHOSPHOLIPASE D"/>
    <property type="match status" value="1"/>
</dbReference>
<dbReference type="Proteomes" id="UP001589773">
    <property type="component" value="Unassembled WGS sequence"/>
</dbReference>
<organism evidence="3 4">
    <name type="scientific">Massilia consociata</name>
    <dbReference type="NCBI Taxonomy" id="760117"/>
    <lineage>
        <taxon>Bacteria</taxon>
        <taxon>Pseudomonadati</taxon>
        <taxon>Pseudomonadota</taxon>
        <taxon>Betaproteobacteria</taxon>
        <taxon>Burkholderiales</taxon>
        <taxon>Oxalobacteraceae</taxon>
        <taxon>Telluria group</taxon>
        <taxon>Massilia</taxon>
    </lineage>
</organism>
<dbReference type="EMBL" id="JBHLWP010000009">
    <property type="protein sequence ID" value="MFC0252194.1"/>
    <property type="molecule type" value="Genomic_DNA"/>
</dbReference>
<protein>
    <submittedName>
        <fullName evidence="3">MBL fold metallo-hydrolase</fullName>
    </submittedName>
</protein>
<dbReference type="InterPro" id="IPR036866">
    <property type="entry name" value="RibonucZ/Hydroxyglut_hydro"/>
</dbReference>
<keyword evidence="4" id="KW-1185">Reference proteome</keyword>
<name>A0ABV6FFS7_9BURK</name>
<dbReference type="SUPFAM" id="SSF56281">
    <property type="entry name" value="Metallo-hydrolase/oxidoreductase"/>
    <property type="match status" value="1"/>
</dbReference>
<dbReference type="Gene3D" id="3.60.15.10">
    <property type="entry name" value="Ribonuclease Z/Hydroxyacylglutathione hydrolase-like"/>
    <property type="match status" value="1"/>
</dbReference>
<comment type="caution">
    <text evidence="3">The sequence shown here is derived from an EMBL/GenBank/DDBJ whole genome shotgun (WGS) entry which is preliminary data.</text>
</comment>
<reference evidence="3 4" key="1">
    <citation type="submission" date="2024-09" db="EMBL/GenBank/DDBJ databases">
        <authorList>
            <person name="Sun Q."/>
            <person name="Mori K."/>
        </authorList>
    </citation>
    <scope>NUCLEOTIDE SEQUENCE [LARGE SCALE GENOMIC DNA]</scope>
    <source>
        <strain evidence="3 4">CCM 7792</strain>
    </source>
</reference>
<gene>
    <name evidence="3" type="ORF">ACFFJK_09855</name>
</gene>
<sequence>MRLSTCVAVLTVSLLAGCTHVNPYYDAGKTHHRPQGFANNYPSNPAYQRPQVGFFEGWANRLRNWSSDGSERAPLAPIPTAQPDLGFLHANRSEPALTWIGHATFLFQPGNGVNLLFDPVFDERASPLPFAGPKRHQPPGVALADLPHIDAVLISHSHYDHLSQESLRALYRQKGGPPMLYAPLGVDLWLAKNVTGGDRSRIQRLDWWDKAALGDLELHLLPVHHWSARSPWDRNETLWGAWAVTRPGFSFFFSGDLGYSKDIQDIAARFDGFDLAAIGIGAYQPVWYRNSHVSPDEAVRIHRELRVRHSVGMHWGTFPMGQERLDQAPRDLATARAAQGVADDAFFVMRHGETFRPVARDGLHRVAGEAKPAAAAALAE</sequence>
<accession>A0ABV6FFS7</accession>
<dbReference type="PROSITE" id="PS51257">
    <property type="entry name" value="PROKAR_LIPOPROTEIN"/>
    <property type="match status" value="1"/>
</dbReference>
<feature type="chain" id="PRO_5045730025" evidence="1">
    <location>
        <begin position="22"/>
        <end position="380"/>
    </location>
</feature>
<keyword evidence="1" id="KW-0732">Signal</keyword>
<evidence type="ECO:0000256" key="1">
    <source>
        <dbReference type="SAM" id="SignalP"/>
    </source>
</evidence>
<dbReference type="RefSeq" id="WP_379678943.1">
    <property type="nucleotide sequence ID" value="NZ_JBHLWP010000009.1"/>
</dbReference>
<dbReference type="PANTHER" id="PTHR15032:SF4">
    <property type="entry name" value="N-ACYL-PHOSPHATIDYLETHANOLAMINE-HYDROLYZING PHOSPHOLIPASE D"/>
    <property type="match status" value="1"/>
</dbReference>
<evidence type="ECO:0000313" key="3">
    <source>
        <dbReference type="EMBL" id="MFC0252194.1"/>
    </source>
</evidence>
<feature type="signal peptide" evidence="1">
    <location>
        <begin position="1"/>
        <end position="21"/>
    </location>
</feature>
<proteinExistence type="predicted"/>
<feature type="domain" description="Metallo-beta-lactamase" evidence="2">
    <location>
        <begin position="114"/>
        <end position="315"/>
    </location>
</feature>